<dbReference type="AlphaFoldDB" id="A0A9W4U107"/>
<dbReference type="EMBL" id="CAOQHR010000001">
    <property type="protein sequence ID" value="CAI6232067.1"/>
    <property type="molecule type" value="Genomic_DNA"/>
</dbReference>
<comment type="caution">
    <text evidence="1">The sequence shown here is derived from an EMBL/GenBank/DDBJ whole genome shotgun (WGS) entry which is preliminary data.</text>
</comment>
<evidence type="ECO:0000313" key="1">
    <source>
        <dbReference type="EMBL" id="CAI6232067.1"/>
    </source>
</evidence>
<evidence type="ECO:0000313" key="2">
    <source>
        <dbReference type="Proteomes" id="UP001152607"/>
    </source>
</evidence>
<accession>A0A9W4U107</accession>
<keyword evidence="2" id="KW-1185">Reference proteome</keyword>
<reference evidence="1" key="1">
    <citation type="submission" date="2023-01" db="EMBL/GenBank/DDBJ databases">
        <authorList>
            <person name="Van Ghelder C."/>
            <person name="Rancurel C."/>
        </authorList>
    </citation>
    <scope>NUCLEOTIDE SEQUENCE</scope>
    <source>
        <strain evidence="1">CNCM I-4278</strain>
    </source>
</reference>
<sequence>MSRFMGDPIHVQLRCARELCTRRGYPSFPLNNRPPGPACMPHTQHTCSSRNTATQQHTNGKIHGNLALLCLCPNQTWMIPYFFFACLEFIQTCVLRTMFEGYVPGAAILGISGLR</sequence>
<name>A0A9W4U107_9PLEO</name>
<organism evidence="1 2">
    <name type="scientific">Periconia digitata</name>
    <dbReference type="NCBI Taxonomy" id="1303443"/>
    <lineage>
        <taxon>Eukaryota</taxon>
        <taxon>Fungi</taxon>
        <taxon>Dikarya</taxon>
        <taxon>Ascomycota</taxon>
        <taxon>Pezizomycotina</taxon>
        <taxon>Dothideomycetes</taxon>
        <taxon>Pleosporomycetidae</taxon>
        <taxon>Pleosporales</taxon>
        <taxon>Massarineae</taxon>
        <taxon>Periconiaceae</taxon>
        <taxon>Periconia</taxon>
    </lineage>
</organism>
<gene>
    <name evidence="1" type="ORF">PDIGIT_LOCUS255</name>
</gene>
<protein>
    <submittedName>
        <fullName evidence="1">Uncharacterized protein</fullName>
    </submittedName>
</protein>
<dbReference type="Proteomes" id="UP001152607">
    <property type="component" value="Unassembled WGS sequence"/>
</dbReference>
<proteinExistence type="predicted"/>